<sequence length="588" mass="64157">MVDGHSYRIGQIGAFLRIPLGYTQLYGVCTQVGADSLPHAESDEDSFILEKDPDSRLSGFRWLSLALFGESIGDTFDRGVAQFPTVGDEVHLVTPDDLQLIYARDTPRDDAITIGRIADSDGIPASLRLSTLVSRHACIVGSTGAGKSNLIAVILESVTDGRFPSARVLVVDPHGEYGNTLGGRVQRITTGPEANSDPSRLRVPYWALPLEQLLDLTMGPLQPVVVESIRSRVQEMKLEAARHLPTPLPTESITADSPIPFSIRKLWYELEDIERSTFSEANRQNDTTRLPRETDGDAASLMPPTYPPASTYNQAPFYNRQRRSISRQLDMLRSRLLDSRYSFMFSAADPLHPDEAGRTEEDLGSLVSGWIGSDSQVTAIDVSGIPSEIIGTIVGTMIQIIYDTLFWGMNLPIGSRQQPLLIIVDEAHRFLPTTGTSPAASIFSRIAKEGRKYGVGLLVVTQRPSDIDSAVLSQCGTMIALRVTSPSDKSAVSSAIPDDLGGLAAQIPALRTGEALVLGEAMHVPSRIRVNKAVDKPVGTDPDLAQAWRQDNERTASLYDAAIYNWRSQTSNTYLESPPDGLRPLPPQ</sequence>
<dbReference type="GO" id="GO:0016787">
    <property type="term" value="F:hydrolase activity"/>
    <property type="evidence" value="ECO:0007669"/>
    <property type="project" value="UniProtKB-KW"/>
</dbReference>
<dbReference type="Pfam" id="PF01935">
    <property type="entry name" value="DUF87"/>
    <property type="match status" value="1"/>
</dbReference>
<gene>
    <name evidence="10" type="ORF">FHR72_002547</name>
</gene>
<keyword evidence="11" id="KW-1185">Reference proteome</keyword>
<dbReference type="Gene3D" id="3.40.50.300">
    <property type="entry name" value="P-loop containing nucleotide triphosphate hydrolases"/>
    <property type="match status" value="2"/>
</dbReference>
<evidence type="ECO:0000256" key="3">
    <source>
        <dbReference type="ARBA" id="ARBA00022806"/>
    </source>
</evidence>
<evidence type="ECO:0000259" key="8">
    <source>
        <dbReference type="Pfam" id="PF01935"/>
    </source>
</evidence>
<dbReference type="PANTHER" id="PTHR42957">
    <property type="entry name" value="HELICASE MJ1565-RELATED"/>
    <property type="match status" value="1"/>
</dbReference>
<dbReference type="CDD" id="cd01127">
    <property type="entry name" value="TrwB_TraG_TraD_VirD4"/>
    <property type="match status" value="1"/>
</dbReference>
<evidence type="ECO:0000259" key="9">
    <source>
        <dbReference type="Pfam" id="PF05872"/>
    </source>
</evidence>
<evidence type="ECO:0000313" key="10">
    <source>
        <dbReference type="EMBL" id="MBB2991074.1"/>
    </source>
</evidence>
<reference evidence="10 11" key="1">
    <citation type="submission" date="2020-08" db="EMBL/GenBank/DDBJ databases">
        <title>The Agave Microbiome: Exploring the role of microbial communities in plant adaptations to desert environments.</title>
        <authorList>
            <person name="Partida-Martinez L.P."/>
        </authorList>
    </citation>
    <scope>NUCLEOTIDE SEQUENCE [LARGE SCALE GENOMIC DNA]</scope>
    <source>
        <strain evidence="10 11">AT2.18</strain>
    </source>
</reference>
<dbReference type="EMBL" id="JACHVU010000004">
    <property type="protein sequence ID" value="MBB2991074.1"/>
    <property type="molecule type" value="Genomic_DNA"/>
</dbReference>
<evidence type="ECO:0000256" key="6">
    <source>
        <dbReference type="ARBA" id="ARBA00023235"/>
    </source>
</evidence>
<keyword evidence="5" id="KW-0238">DNA-binding</keyword>
<accession>A0A839Q8A8</accession>
<evidence type="ECO:0000313" key="11">
    <source>
        <dbReference type="Proteomes" id="UP000550501"/>
    </source>
</evidence>
<organism evidence="10 11">
    <name type="scientific">Mycolicibacterium iranicum</name>
    <name type="common">Mycobacterium iranicum</name>
    <dbReference type="NCBI Taxonomy" id="912594"/>
    <lineage>
        <taxon>Bacteria</taxon>
        <taxon>Bacillati</taxon>
        <taxon>Actinomycetota</taxon>
        <taxon>Actinomycetes</taxon>
        <taxon>Mycobacteriales</taxon>
        <taxon>Mycobacteriaceae</taxon>
        <taxon>Mycolicibacterium</taxon>
    </lineage>
</organism>
<dbReference type="GO" id="GO:0003677">
    <property type="term" value="F:DNA binding"/>
    <property type="evidence" value="ECO:0007669"/>
    <property type="project" value="UniProtKB-KW"/>
</dbReference>
<evidence type="ECO:0000256" key="5">
    <source>
        <dbReference type="ARBA" id="ARBA00023125"/>
    </source>
</evidence>
<keyword evidence="6" id="KW-0413">Isomerase</keyword>
<feature type="region of interest" description="Disordered" evidence="7">
    <location>
        <begin position="278"/>
        <end position="314"/>
    </location>
</feature>
<dbReference type="AlphaFoldDB" id="A0A839Q8A8"/>
<keyword evidence="2" id="KW-0378">Hydrolase</keyword>
<evidence type="ECO:0000256" key="7">
    <source>
        <dbReference type="SAM" id="MobiDB-lite"/>
    </source>
</evidence>
<protein>
    <recommendedName>
        <fullName evidence="12">ATPase</fullName>
    </recommendedName>
</protein>
<feature type="domain" description="Helicase HerA-like C-terminal" evidence="9">
    <location>
        <begin position="414"/>
        <end position="517"/>
    </location>
</feature>
<dbReference type="GO" id="GO:0004386">
    <property type="term" value="F:helicase activity"/>
    <property type="evidence" value="ECO:0007669"/>
    <property type="project" value="UniProtKB-KW"/>
</dbReference>
<keyword evidence="4" id="KW-0067">ATP-binding</keyword>
<dbReference type="InterPro" id="IPR033186">
    <property type="entry name" value="HerA_C"/>
</dbReference>
<dbReference type="InterPro" id="IPR002789">
    <property type="entry name" value="HerA_central"/>
</dbReference>
<dbReference type="Pfam" id="PF05872">
    <property type="entry name" value="HerA_C"/>
    <property type="match status" value="1"/>
</dbReference>
<feature type="compositionally biased region" description="Polar residues" evidence="7">
    <location>
        <begin position="278"/>
        <end position="288"/>
    </location>
</feature>
<keyword evidence="3" id="KW-0347">Helicase</keyword>
<dbReference type="InterPro" id="IPR027417">
    <property type="entry name" value="P-loop_NTPase"/>
</dbReference>
<dbReference type="InterPro" id="IPR008571">
    <property type="entry name" value="HerA-like"/>
</dbReference>
<name>A0A839Q8A8_MYCIR</name>
<evidence type="ECO:0000256" key="2">
    <source>
        <dbReference type="ARBA" id="ARBA00022801"/>
    </source>
</evidence>
<dbReference type="PANTHER" id="PTHR42957:SF1">
    <property type="entry name" value="HELICASE MJ1565-RELATED"/>
    <property type="match status" value="1"/>
</dbReference>
<proteinExistence type="predicted"/>
<evidence type="ECO:0000256" key="4">
    <source>
        <dbReference type="ARBA" id="ARBA00022840"/>
    </source>
</evidence>
<evidence type="ECO:0008006" key="12">
    <source>
        <dbReference type="Google" id="ProtNLM"/>
    </source>
</evidence>
<feature type="domain" description="Helicase HerA central" evidence="8">
    <location>
        <begin position="112"/>
        <end position="398"/>
    </location>
</feature>
<comment type="caution">
    <text evidence="10">The sequence shown here is derived from an EMBL/GenBank/DDBJ whole genome shotgun (WGS) entry which is preliminary data.</text>
</comment>
<dbReference type="RefSeq" id="WP_221193410.1">
    <property type="nucleotide sequence ID" value="NZ_JACHVU010000004.1"/>
</dbReference>
<dbReference type="Proteomes" id="UP000550501">
    <property type="component" value="Unassembled WGS sequence"/>
</dbReference>
<evidence type="ECO:0000256" key="1">
    <source>
        <dbReference type="ARBA" id="ARBA00022741"/>
    </source>
</evidence>
<keyword evidence="1" id="KW-0547">Nucleotide-binding</keyword>
<dbReference type="GO" id="GO:0005524">
    <property type="term" value="F:ATP binding"/>
    <property type="evidence" value="ECO:0007669"/>
    <property type="project" value="UniProtKB-KW"/>
</dbReference>
<dbReference type="SUPFAM" id="SSF52540">
    <property type="entry name" value="P-loop containing nucleoside triphosphate hydrolases"/>
    <property type="match status" value="1"/>
</dbReference>